<keyword evidence="6" id="KW-0732">Signal</keyword>
<dbReference type="InterPro" id="IPR008334">
    <property type="entry name" value="5'-Nucleotdase_C"/>
</dbReference>
<dbReference type="Pfam" id="PF02872">
    <property type="entry name" value="5_nucleotid_C"/>
    <property type="match status" value="1"/>
</dbReference>
<dbReference type="EMBL" id="JASPKY010000015">
    <property type="protein sequence ID" value="KAK9753211.1"/>
    <property type="molecule type" value="Genomic_DNA"/>
</dbReference>
<comment type="caution">
    <text evidence="10">The sequence shown here is derived from an EMBL/GenBank/DDBJ whole genome shotgun (WGS) entry which is preliminary data.</text>
</comment>
<dbReference type="AlphaFoldDB" id="A0AAW1MZM2"/>
<evidence type="ECO:0000256" key="4">
    <source>
        <dbReference type="ARBA" id="ARBA00012643"/>
    </source>
</evidence>
<dbReference type="PANTHER" id="PTHR11575:SF24">
    <property type="entry name" value="5'-NUCLEOTIDASE"/>
    <property type="match status" value="1"/>
</dbReference>
<comment type="catalytic activity">
    <reaction evidence="1">
        <text>a ribonucleoside 5'-phosphate + H2O = a ribonucleoside + phosphate</text>
        <dbReference type="Rhea" id="RHEA:12484"/>
        <dbReference type="ChEBI" id="CHEBI:15377"/>
        <dbReference type="ChEBI" id="CHEBI:18254"/>
        <dbReference type="ChEBI" id="CHEBI:43474"/>
        <dbReference type="ChEBI" id="CHEBI:58043"/>
        <dbReference type="EC" id="3.1.3.5"/>
    </reaction>
</comment>
<keyword evidence="7" id="KW-0378">Hydrolase</keyword>
<sequence length="301" mass="34511">MGKLLVSFDENFRLTHYKGSPMFLDESIAKDLVITRLLETYYAPLKRFHDDSEVIGQSVVYLSADKVRDRESNLGNFIADAFVEFMALKRQKSNSWTDIPIALINSGAIRKSIRTSRRKPNITRMMMSEVLPFRQRVVSLTLPGNVLLETLEHSIKSKGKSRGGEFLQISGIRVAYDLSKPIGERVVTAKVFCDLCSYPVYEHMNPNKPYNVLVNTFLANGGDGHATLKHKSLNLKPLYAYELDIVREVLQLHDYIRPEREERVTYVNRYQKLTCGVACYHCSLLMMFVTGLPLIIYYQIE</sequence>
<dbReference type="FunFam" id="3.90.780.10:FF:000004">
    <property type="entry name" value="UDP-sugar hydrolase, putative"/>
    <property type="match status" value="1"/>
</dbReference>
<keyword evidence="5" id="KW-0964">Secreted</keyword>
<keyword evidence="11" id="KW-1185">Reference proteome</keyword>
<accession>A0AAW1MZM2</accession>
<keyword evidence="8" id="KW-0472">Membrane</keyword>
<evidence type="ECO:0000256" key="1">
    <source>
        <dbReference type="ARBA" id="ARBA00000815"/>
    </source>
</evidence>
<dbReference type="Gene3D" id="3.90.780.10">
    <property type="entry name" value="5'-Nucleotidase, C-terminal domain"/>
    <property type="match status" value="1"/>
</dbReference>
<comment type="subcellular location">
    <subcellularLocation>
        <location evidence="2">Secreted</location>
    </subcellularLocation>
</comment>
<dbReference type="Proteomes" id="UP001458880">
    <property type="component" value="Unassembled WGS sequence"/>
</dbReference>
<dbReference type="PRINTS" id="PR01607">
    <property type="entry name" value="APYRASEFAMLY"/>
</dbReference>
<proteinExistence type="inferred from homology"/>
<dbReference type="InterPro" id="IPR006179">
    <property type="entry name" value="5_nucleotidase/apyrase"/>
</dbReference>
<evidence type="ECO:0000256" key="2">
    <source>
        <dbReference type="ARBA" id="ARBA00004613"/>
    </source>
</evidence>
<dbReference type="EC" id="3.1.3.5" evidence="4"/>
<dbReference type="PANTHER" id="PTHR11575">
    <property type="entry name" value="5'-NUCLEOTIDASE-RELATED"/>
    <property type="match status" value="1"/>
</dbReference>
<dbReference type="GO" id="GO:0005886">
    <property type="term" value="C:plasma membrane"/>
    <property type="evidence" value="ECO:0007669"/>
    <property type="project" value="TreeGrafter"/>
</dbReference>
<dbReference type="GO" id="GO:0000166">
    <property type="term" value="F:nucleotide binding"/>
    <property type="evidence" value="ECO:0007669"/>
    <property type="project" value="UniProtKB-KW"/>
</dbReference>
<feature type="transmembrane region" description="Helical" evidence="8">
    <location>
        <begin position="278"/>
        <end position="300"/>
    </location>
</feature>
<evidence type="ECO:0000313" key="10">
    <source>
        <dbReference type="EMBL" id="KAK9753211.1"/>
    </source>
</evidence>
<keyword evidence="8" id="KW-1133">Transmembrane helix</keyword>
<keyword evidence="8" id="KW-0812">Transmembrane</keyword>
<keyword evidence="7" id="KW-0547">Nucleotide-binding</keyword>
<name>A0AAW1MZM2_POPJA</name>
<gene>
    <name evidence="10" type="ORF">QE152_g3713</name>
</gene>
<reference evidence="10 11" key="2">
    <citation type="journal article" date="2024" name="BMC Genomics">
        <title>De novo assembly and annotation of Popillia japonica's genome with initial clues to its potential as an invasive pest.</title>
        <authorList>
            <person name="Cucini C."/>
            <person name="Boschi S."/>
            <person name="Funari R."/>
            <person name="Cardaioli E."/>
            <person name="Iannotti N."/>
            <person name="Marturano G."/>
            <person name="Paoli F."/>
            <person name="Bruttini M."/>
            <person name="Carapelli A."/>
            <person name="Frati F."/>
            <person name="Nardi F."/>
        </authorList>
    </citation>
    <scope>NUCLEOTIDE SEQUENCE [LARGE SCALE GENOMIC DNA]</scope>
    <source>
        <strain evidence="10">DMR45628</strain>
    </source>
</reference>
<feature type="domain" description="5'-Nucleotidase C-terminal" evidence="9">
    <location>
        <begin position="54"/>
        <end position="229"/>
    </location>
</feature>
<dbReference type="GO" id="GO:0008253">
    <property type="term" value="F:5'-nucleotidase activity"/>
    <property type="evidence" value="ECO:0007669"/>
    <property type="project" value="UniProtKB-EC"/>
</dbReference>
<dbReference type="EMBL" id="JASPKY010000015">
    <property type="protein sequence ID" value="KAK9753210.1"/>
    <property type="molecule type" value="Genomic_DNA"/>
</dbReference>
<dbReference type="InterPro" id="IPR036907">
    <property type="entry name" value="5'-Nucleotdase_C_sf"/>
</dbReference>
<evidence type="ECO:0000256" key="3">
    <source>
        <dbReference type="ARBA" id="ARBA00006654"/>
    </source>
</evidence>
<evidence type="ECO:0000259" key="9">
    <source>
        <dbReference type="Pfam" id="PF02872"/>
    </source>
</evidence>
<organism evidence="10 11">
    <name type="scientific">Popillia japonica</name>
    <name type="common">Japanese beetle</name>
    <dbReference type="NCBI Taxonomy" id="7064"/>
    <lineage>
        <taxon>Eukaryota</taxon>
        <taxon>Metazoa</taxon>
        <taxon>Ecdysozoa</taxon>
        <taxon>Arthropoda</taxon>
        <taxon>Hexapoda</taxon>
        <taxon>Insecta</taxon>
        <taxon>Pterygota</taxon>
        <taxon>Neoptera</taxon>
        <taxon>Endopterygota</taxon>
        <taxon>Coleoptera</taxon>
        <taxon>Polyphaga</taxon>
        <taxon>Scarabaeiformia</taxon>
        <taxon>Scarabaeidae</taxon>
        <taxon>Rutelinae</taxon>
        <taxon>Popillia</taxon>
    </lineage>
</organism>
<comment type="similarity">
    <text evidence="3 7">Belongs to the 5'-nucleotidase family.</text>
</comment>
<evidence type="ECO:0000313" key="11">
    <source>
        <dbReference type="Proteomes" id="UP001458880"/>
    </source>
</evidence>
<dbReference type="GO" id="GO:0006196">
    <property type="term" value="P:AMP catabolic process"/>
    <property type="evidence" value="ECO:0007669"/>
    <property type="project" value="TreeGrafter"/>
</dbReference>
<evidence type="ECO:0000256" key="5">
    <source>
        <dbReference type="ARBA" id="ARBA00022525"/>
    </source>
</evidence>
<evidence type="ECO:0000256" key="7">
    <source>
        <dbReference type="RuleBase" id="RU362119"/>
    </source>
</evidence>
<reference evidence="10" key="1">
    <citation type="submission" date="2023-05" db="EMBL/GenBank/DDBJ databases">
        <authorList>
            <person name="Nardi F."/>
            <person name="Carapelli A."/>
            <person name="Cucini C."/>
        </authorList>
    </citation>
    <scope>NUCLEOTIDE SEQUENCE</scope>
    <source>
        <strain evidence="10">DMR45628</strain>
        <tissue evidence="10">Testes</tissue>
    </source>
</reference>
<evidence type="ECO:0000256" key="6">
    <source>
        <dbReference type="ARBA" id="ARBA00022729"/>
    </source>
</evidence>
<dbReference type="SUPFAM" id="SSF55816">
    <property type="entry name" value="5'-nucleotidase (syn. UDP-sugar hydrolase), C-terminal domain"/>
    <property type="match status" value="1"/>
</dbReference>
<dbReference type="GO" id="GO:0005576">
    <property type="term" value="C:extracellular region"/>
    <property type="evidence" value="ECO:0007669"/>
    <property type="project" value="UniProtKB-SubCell"/>
</dbReference>
<evidence type="ECO:0000256" key="8">
    <source>
        <dbReference type="SAM" id="Phobius"/>
    </source>
</evidence>
<protein>
    <recommendedName>
        <fullName evidence="4">5'-nucleotidase</fullName>
        <ecNumber evidence="4">3.1.3.5</ecNumber>
    </recommendedName>
</protein>